<dbReference type="InterPro" id="IPR001054">
    <property type="entry name" value="A/G_cyclase"/>
</dbReference>
<dbReference type="SUPFAM" id="SSF54292">
    <property type="entry name" value="2Fe-2S ferredoxin-like"/>
    <property type="match status" value="1"/>
</dbReference>
<evidence type="ECO:0000313" key="7">
    <source>
        <dbReference type="EMBL" id="NVL05478.1"/>
    </source>
</evidence>
<feature type="domain" description="Guanylate cyclase" evidence="5">
    <location>
        <begin position="382"/>
        <end position="514"/>
    </location>
</feature>
<dbReference type="Pfam" id="PF00211">
    <property type="entry name" value="Guanylate_cyc"/>
    <property type="match status" value="1"/>
</dbReference>
<dbReference type="PANTHER" id="PTHR43081">
    <property type="entry name" value="ADENYLATE CYCLASE, TERMINAL-DIFFERENTIATION SPECIFIC-RELATED"/>
    <property type="match status" value="1"/>
</dbReference>
<dbReference type="CDD" id="cd07302">
    <property type="entry name" value="CHD"/>
    <property type="match status" value="1"/>
</dbReference>
<feature type="transmembrane region" description="Helical" evidence="4">
    <location>
        <begin position="62"/>
        <end position="86"/>
    </location>
</feature>
<dbReference type="Gene3D" id="3.10.20.30">
    <property type="match status" value="1"/>
</dbReference>
<dbReference type="GO" id="GO:0006171">
    <property type="term" value="P:cAMP biosynthetic process"/>
    <property type="evidence" value="ECO:0007669"/>
    <property type="project" value="TreeGrafter"/>
</dbReference>
<feature type="transmembrane region" description="Helical" evidence="4">
    <location>
        <begin position="21"/>
        <end position="42"/>
    </location>
</feature>
<dbReference type="GO" id="GO:0051536">
    <property type="term" value="F:iron-sulfur cluster binding"/>
    <property type="evidence" value="ECO:0007669"/>
    <property type="project" value="InterPro"/>
</dbReference>
<reference evidence="7" key="1">
    <citation type="submission" date="2020-06" db="EMBL/GenBank/DDBJ databases">
        <title>Whole Genome Sequence of Bradyrhizobium sp. Strain 66S1MB.</title>
        <authorList>
            <person name="Bromfield E."/>
            <person name="Cloutier S."/>
        </authorList>
    </citation>
    <scope>NUCLEOTIDE SEQUENCE</scope>
    <source>
        <strain evidence="7">66S1MB</strain>
    </source>
</reference>
<evidence type="ECO:0000259" key="5">
    <source>
        <dbReference type="PROSITE" id="PS50125"/>
    </source>
</evidence>
<organism evidence="7">
    <name type="scientific">Bradyrhizobium quebecense</name>
    <dbReference type="NCBI Taxonomy" id="2748629"/>
    <lineage>
        <taxon>Bacteria</taxon>
        <taxon>Pseudomonadati</taxon>
        <taxon>Pseudomonadota</taxon>
        <taxon>Alphaproteobacteria</taxon>
        <taxon>Hyphomicrobiales</taxon>
        <taxon>Nitrobacteraceae</taxon>
        <taxon>Bradyrhizobium</taxon>
    </lineage>
</organism>
<gene>
    <name evidence="7" type="ORF">HU230_07070</name>
</gene>
<dbReference type="Gene3D" id="3.30.70.1230">
    <property type="entry name" value="Nucleotide cyclase"/>
    <property type="match status" value="1"/>
</dbReference>
<sequence length="578" mass="63623">MASPSRERLQEMARGVGQRQVRLVTGAIMFAYLISHFLNHALGNISTEAMAIGVHYHTEFWQFLPVAIVFYTACLVHTGLGIWALYQRREFHWKAIEPLQLTLGLSIPMLIVAHVVGVRLGKTLYGHEKLYPQELYTFFIASPNRLWLMLAVLLIAWVHGCIGLYFWLRLRAFFTRAAPFLLATAVLIPTLAILGIYQAGRATIADYQDSDWRREELSVQKLGTAAQGTTLEKITDDLTIGYLGLLGLVLLARGARALLERRGGMIALSYGNGRTLRVPKGLSVLEASLRYNVPHASVCGGRARCSTCRIRIIGDHAALPEPSPREAFVLHRVGTDDPSIRLACQLRPTTDLAFFQLFLPHTMSANAHAANPTRVGQERYLVSMFVDMRGSTQLAEKRLPFDTVFIVNRFLGAVSQAVLEAGGRPNQFIGDGMLALFGLTTDRQVACRQALRAATLIAANIDELNQFLSHDLREPIRFGIGIHGGEVIVGDIGYRDHMVFTALGDAVNVAARLQDMTKALACEAVISDEVRVTAGLADDALPAQEVAIRGRNEPMTVRTVEATRVLSALVDDRHAVAA</sequence>
<dbReference type="AlphaFoldDB" id="A0A973WNR8"/>
<feature type="transmembrane region" description="Helical" evidence="4">
    <location>
        <begin position="98"/>
        <end position="120"/>
    </location>
</feature>
<evidence type="ECO:0000256" key="3">
    <source>
        <dbReference type="ARBA" id="ARBA00023136"/>
    </source>
</evidence>
<evidence type="ECO:0000256" key="1">
    <source>
        <dbReference type="ARBA" id="ARBA00004651"/>
    </source>
</evidence>
<dbReference type="InterPro" id="IPR001041">
    <property type="entry name" value="2Fe-2S_ferredoxin-type"/>
</dbReference>
<dbReference type="InterPro" id="IPR034804">
    <property type="entry name" value="SQR/QFR_C/D"/>
</dbReference>
<feature type="transmembrane region" description="Helical" evidence="4">
    <location>
        <begin position="180"/>
        <end position="200"/>
    </location>
</feature>
<dbReference type="Pfam" id="PF00111">
    <property type="entry name" value="Fer2"/>
    <property type="match status" value="1"/>
</dbReference>
<dbReference type="SUPFAM" id="SSF81343">
    <property type="entry name" value="Fumarate reductase respiratory complex transmembrane subunits"/>
    <property type="match status" value="1"/>
</dbReference>
<dbReference type="GO" id="GO:0005886">
    <property type="term" value="C:plasma membrane"/>
    <property type="evidence" value="ECO:0007669"/>
    <property type="project" value="UniProtKB-SubCell"/>
</dbReference>
<dbReference type="PROSITE" id="PS51085">
    <property type="entry name" value="2FE2S_FER_2"/>
    <property type="match status" value="1"/>
</dbReference>
<dbReference type="GO" id="GO:0004016">
    <property type="term" value="F:adenylate cyclase activity"/>
    <property type="evidence" value="ECO:0007669"/>
    <property type="project" value="UniProtKB-ARBA"/>
</dbReference>
<dbReference type="EMBL" id="JABWSX010000001">
    <property type="protein sequence ID" value="NVL05478.1"/>
    <property type="molecule type" value="Genomic_DNA"/>
</dbReference>
<dbReference type="PANTHER" id="PTHR43081:SF17">
    <property type="entry name" value="BLL5647 PROTEIN"/>
    <property type="match status" value="1"/>
</dbReference>
<dbReference type="SUPFAM" id="SSF55073">
    <property type="entry name" value="Nucleotide cyclase"/>
    <property type="match status" value="1"/>
</dbReference>
<keyword evidence="3 4" id="KW-0472">Membrane</keyword>
<protein>
    <submittedName>
        <fullName evidence="7">Adenylate/guanylate cyclase domain-containing protein</fullName>
    </submittedName>
</protein>
<comment type="caution">
    <text evidence="7">The sequence shown here is derived from an EMBL/GenBank/DDBJ whole genome shotgun (WGS) entry which is preliminary data.</text>
</comment>
<dbReference type="InterPro" id="IPR029787">
    <property type="entry name" value="Nucleotide_cyclase"/>
</dbReference>
<feature type="transmembrane region" description="Helical" evidence="4">
    <location>
        <begin position="146"/>
        <end position="168"/>
    </location>
</feature>
<keyword evidence="4" id="KW-0812">Transmembrane</keyword>
<accession>A0A973WNR8</accession>
<proteinExistence type="predicted"/>
<dbReference type="InterPro" id="IPR050697">
    <property type="entry name" value="Adenylyl/Guanylyl_Cyclase_3/4"/>
</dbReference>
<evidence type="ECO:0000256" key="2">
    <source>
        <dbReference type="ARBA" id="ARBA00022475"/>
    </source>
</evidence>
<dbReference type="PROSITE" id="PS50125">
    <property type="entry name" value="GUANYLATE_CYCLASE_2"/>
    <property type="match status" value="1"/>
</dbReference>
<dbReference type="InterPro" id="IPR012675">
    <property type="entry name" value="Beta-grasp_dom_sf"/>
</dbReference>
<name>A0A973WNR8_9BRAD</name>
<dbReference type="SMART" id="SM00044">
    <property type="entry name" value="CYCc"/>
    <property type="match status" value="1"/>
</dbReference>
<comment type="subcellular location">
    <subcellularLocation>
        <location evidence="1">Cell membrane</location>
        <topology evidence="1">Multi-pass membrane protein</topology>
    </subcellularLocation>
</comment>
<evidence type="ECO:0000256" key="4">
    <source>
        <dbReference type="SAM" id="Phobius"/>
    </source>
</evidence>
<dbReference type="CDD" id="cd00207">
    <property type="entry name" value="fer2"/>
    <property type="match status" value="1"/>
</dbReference>
<dbReference type="InterPro" id="IPR036010">
    <property type="entry name" value="2Fe-2S_ferredoxin-like_sf"/>
</dbReference>
<keyword evidence="4" id="KW-1133">Transmembrane helix</keyword>
<feature type="domain" description="2Fe-2S ferredoxin-type" evidence="6">
    <location>
        <begin position="264"/>
        <end position="363"/>
    </location>
</feature>
<evidence type="ECO:0000259" key="6">
    <source>
        <dbReference type="PROSITE" id="PS51085"/>
    </source>
</evidence>
<keyword evidence="2" id="KW-1003">Cell membrane</keyword>
<dbReference type="GO" id="GO:0035556">
    <property type="term" value="P:intracellular signal transduction"/>
    <property type="evidence" value="ECO:0007669"/>
    <property type="project" value="InterPro"/>
</dbReference>